<feature type="domain" description="F-box" evidence="1">
    <location>
        <begin position="17"/>
        <end position="55"/>
    </location>
</feature>
<protein>
    <submittedName>
        <fullName evidence="3">F-box only protein 22-like</fullName>
    </submittedName>
</protein>
<dbReference type="GO" id="GO:0000209">
    <property type="term" value="P:protein polyubiquitination"/>
    <property type="evidence" value="ECO:0007669"/>
    <property type="project" value="TreeGrafter"/>
</dbReference>
<organism evidence="2 3">
    <name type="scientific">Actinia tenebrosa</name>
    <name type="common">Australian red waratah sea anemone</name>
    <dbReference type="NCBI Taxonomy" id="6105"/>
    <lineage>
        <taxon>Eukaryota</taxon>
        <taxon>Metazoa</taxon>
        <taxon>Cnidaria</taxon>
        <taxon>Anthozoa</taxon>
        <taxon>Hexacorallia</taxon>
        <taxon>Actiniaria</taxon>
        <taxon>Actiniidae</taxon>
        <taxon>Actinia</taxon>
    </lineage>
</organism>
<dbReference type="FunCoup" id="A0A6P8HXR1">
    <property type="interactions" value="1019"/>
</dbReference>
<sequence>MTSNLLGRPTPQSILALGEIVELVLSFLPARDLANTSQVCRLWRDMTKRVFRFRKSKWASFVVHHGTNIGTPCSSKLSMDLMVSCINDFLENLRIFPAAAIIFVSRSQDYCEPRRDEVRGLITSVKSRLPASCTVIGCVGSGIIGCEEGEQPEEIEMAEGVSLLIMPKVDGVSTCTFNMSCTDVRNNRSFKSRWETSLNIPADKQLKFAILFAKGDIYNLDIIGKVASGIWQINGCEDGEKSNIVIIGGLVDSLLFVDNEIKNTGVIGLGIAGEDVQAVSIVHHGETADGVTKSLQQLHNFDVSCSESCACFMVSCVGRGEKFYSSRNVESRIFKQVFPKVPIGGFFGNGELGLDLQSTEGQPLKDSHFLHSYSSVFCLCSLEAGKRTVESINPSLTAGRSSKQHDQGEVDKYKTLKKFFV</sequence>
<dbReference type="InterPro" id="IPR001810">
    <property type="entry name" value="F-box_dom"/>
</dbReference>
<name>A0A6P8HXR1_ACTTE</name>
<dbReference type="Gene3D" id="1.20.1280.50">
    <property type="match status" value="1"/>
</dbReference>
<accession>A0A6P8HXR1</accession>
<dbReference type="RefSeq" id="XP_031557382.1">
    <property type="nucleotide sequence ID" value="XM_031701522.1"/>
</dbReference>
<keyword evidence="2" id="KW-1185">Reference proteome</keyword>
<dbReference type="AlphaFoldDB" id="A0A6P8HXR1"/>
<gene>
    <name evidence="3" type="primary">LOC116294004</name>
</gene>
<dbReference type="GeneID" id="116294004"/>
<dbReference type="InterPro" id="IPR019494">
    <property type="entry name" value="FIST_C"/>
</dbReference>
<dbReference type="InParanoid" id="A0A6P8HXR1"/>
<dbReference type="Pfam" id="PF10442">
    <property type="entry name" value="FIST_C"/>
    <property type="match status" value="1"/>
</dbReference>
<reference evidence="3" key="1">
    <citation type="submission" date="2025-08" db="UniProtKB">
        <authorList>
            <consortium name="RefSeq"/>
        </authorList>
    </citation>
    <scope>IDENTIFICATION</scope>
    <source>
        <tissue evidence="3">Tentacle</tissue>
    </source>
</reference>
<evidence type="ECO:0000313" key="3">
    <source>
        <dbReference type="RefSeq" id="XP_031557382.1"/>
    </source>
</evidence>
<dbReference type="InterPro" id="IPR013702">
    <property type="entry name" value="FIST_domain_N"/>
</dbReference>
<dbReference type="InterPro" id="IPR036047">
    <property type="entry name" value="F-box-like_dom_sf"/>
</dbReference>
<dbReference type="OrthoDB" id="509497at2759"/>
<dbReference type="GO" id="GO:0032436">
    <property type="term" value="P:positive regulation of proteasomal ubiquitin-dependent protein catabolic process"/>
    <property type="evidence" value="ECO:0007669"/>
    <property type="project" value="TreeGrafter"/>
</dbReference>
<evidence type="ECO:0000313" key="2">
    <source>
        <dbReference type="Proteomes" id="UP000515163"/>
    </source>
</evidence>
<dbReference type="KEGG" id="aten:116294004"/>
<proteinExistence type="predicted"/>
<dbReference type="PANTHER" id="PTHR14939">
    <property type="entry name" value="F-BOX ONLY PROTEIN 22"/>
    <property type="match status" value="1"/>
</dbReference>
<evidence type="ECO:0000259" key="1">
    <source>
        <dbReference type="SMART" id="SM00256"/>
    </source>
</evidence>
<dbReference type="SUPFAM" id="SSF81383">
    <property type="entry name" value="F-box domain"/>
    <property type="match status" value="1"/>
</dbReference>
<dbReference type="Pfam" id="PF08495">
    <property type="entry name" value="FIST"/>
    <property type="match status" value="1"/>
</dbReference>
<dbReference type="Pfam" id="PF12937">
    <property type="entry name" value="F-box-like"/>
    <property type="match status" value="1"/>
</dbReference>
<dbReference type="PANTHER" id="PTHR14939:SF5">
    <property type="entry name" value="F-BOX ONLY PROTEIN 22"/>
    <property type="match status" value="1"/>
</dbReference>
<dbReference type="Proteomes" id="UP000515163">
    <property type="component" value="Unplaced"/>
</dbReference>
<dbReference type="SMART" id="SM00256">
    <property type="entry name" value="FBOX"/>
    <property type="match status" value="1"/>
</dbReference>